<dbReference type="InterPro" id="IPR050397">
    <property type="entry name" value="Env_Response_Regulators"/>
</dbReference>
<evidence type="ECO:0000256" key="1">
    <source>
        <dbReference type="ARBA" id="ARBA00023015"/>
    </source>
</evidence>
<dbReference type="SUPFAM" id="SSF51206">
    <property type="entry name" value="cAMP-binding domain-like"/>
    <property type="match status" value="1"/>
</dbReference>
<evidence type="ECO:0000256" key="3">
    <source>
        <dbReference type="ARBA" id="ARBA00023163"/>
    </source>
</evidence>
<organism evidence="7 8">
    <name type="scientific">Streptomyces smyrnaeus</name>
    <dbReference type="NCBI Taxonomy" id="1387713"/>
    <lineage>
        <taxon>Bacteria</taxon>
        <taxon>Bacillati</taxon>
        <taxon>Actinomycetota</taxon>
        <taxon>Actinomycetes</taxon>
        <taxon>Kitasatosporales</taxon>
        <taxon>Streptomycetaceae</taxon>
        <taxon>Streptomyces</taxon>
    </lineage>
</organism>
<protein>
    <submittedName>
        <fullName evidence="7">Crp/Fnr family transcriptional regulator</fullName>
    </submittedName>
</protein>
<dbReference type="EMBL" id="JAFFZM010000012">
    <property type="protein sequence ID" value="MBO8200606.1"/>
    <property type="molecule type" value="Genomic_DNA"/>
</dbReference>
<feature type="domain" description="Cyclic nucleotide-binding" evidence="4">
    <location>
        <begin position="3"/>
        <end position="106"/>
    </location>
</feature>
<keyword evidence="3" id="KW-0804">Transcription</keyword>
<evidence type="ECO:0000259" key="5">
    <source>
        <dbReference type="PROSITE" id="PS50949"/>
    </source>
</evidence>
<dbReference type="Pfam" id="PF00027">
    <property type="entry name" value="cNMP_binding"/>
    <property type="match status" value="1"/>
</dbReference>
<dbReference type="PROSITE" id="PS51063">
    <property type="entry name" value="HTH_CRP_2"/>
    <property type="match status" value="1"/>
</dbReference>
<dbReference type="SMART" id="SM00100">
    <property type="entry name" value="cNMP"/>
    <property type="match status" value="1"/>
</dbReference>
<dbReference type="InterPro" id="IPR036390">
    <property type="entry name" value="WH_DNA-bd_sf"/>
</dbReference>
<evidence type="ECO:0000256" key="2">
    <source>
        <dbReference type="ARBA" id="ARBA00023125"/>
    </source>
</evidence>
<dbReference type="PROSITE" id="PS50042">
    <property type="entry name" value="CNMP_BINDING_3"/>
    <property type="match status" value="1"/>
</dbReference>
<proteinExistence type="predicted"/>
<comment type="caution">
    <text evidence="7">The sequence shown here is derived from an EMBL/GenBank/DDBJ whole genome shotgun (WGS) entry which is preliminary data.</text>
</comment>
<gene>
    <name evidence="7" type="ORF">JW613_20175</name>
</gene>
<feature type="domain" description="HTH crp-type" evidence="6">
    <location>
        <begin position="137"/>
        <end position="205"/>
    </location>
</feature>
<evidence type="ECO:0000259" key="4">
    <source>
        <dbReference type="PROSITE" id="PS50042"/>
    </source>
</evidence>
<keyword evidence="2" id="KW-0238">DNA-binding</keyword>
<dbReference type="SUPFAM" id="SSF46785">
    <property type="entry name" value="Winged helix' DNA-binding domain"/>
    <property type="match status" value="1"/>
</dbReference>
<dbReference type="SMART" id="SM00419">
    <property type="entry name" value="HTH_CRP"/>
    <property type="match status" value="1"/>
</dbReference>
<dbReference type="InterPro" id="IPR036388">
    <property type="entry name" value="WH-like_DNA-bd_sf"/>
</dbReference>
<evidence type="ECO:0000313" key="8">
    <source>
        <dbReference type="Proteomes" id="UP000721954"/>
    </source>
</evidence>
<dbReference type="PRINTS" id="PR00034">
    <property type="entry name" value="HTHCRP"/>
</dbReference>
<accession>A0ABS3XYY7</accession>
<dbReference type="Proteomes" id="UP000721954">
    <property type="component" value="Unassembled WGS sequence"/>
</dbReference>
<dbReference type="Gene3D" id="2.60.120.10">
    <property type="entry name" value="Jelly Rolls"/>
    <property type="match status" value="1"/>
</dbReference>
<evidence type="ECO:0000313" key="7">
    <source>
        <dbReference type="EMBL" id="MBO8200606.1"/>
    </source>
</evidence>
<keyword evidence="8" id="KW-1185">Reference proteome</keyword>
<dbReference type="Pfam" id="PF13545">
    <property type="entry name" value="HTH_Crp_2"/>
    <property type="match status" value="1"/>
</dbReference>
<dbReference type="Gene3D" id="1.10.10.10">
    <property type="entry name" value="Winged helix-like DNA-binding domain superfamily/Winged helix DNA-binding domain"/>
    <property type="match status" value="1"/>
</dbReference>
<dbReference type="CDD" id="cd00038">
    <property type="entry name" value="CAP_ED"/>
    <property type="match status" value="1"/>
</dbReference>
<dbReference type="PANTHER" id="PTHR24567">
    <property type="entry name" value="CRP FAMILY TRANSCRIPTIONAL REGULATORY PROTEIN"/>
    <property type="match status" value="1"/>
</dbReference>
<sequence>MPLLASLPDTTLRQVWAGSVPHTAPAGQTLRRAGDPATHLLLLLRGRVAATATTGTGRVLRFGEWAGPCALDKVAVIDGAGHTATLDTLTPCAVRSLPRDRFLGLVDDAASVRAHVLRVLAGHARAQQRQLAATATLPAQARLSAWLLEQAAALPGGRVPLPGTQQALADLLGVTRVTVNRALARLRRDGLIELRGGTVTVLAPELLERRAEG</sequence>
<dbReference type="InterPro" id="IPR012318">
    <property type="entry name" value="HTH_CRP"/>
</dbReference>
<dbReference type="PANTHER" id="PTHR24567:SF74">
    <property type="entry name" value="HTH-TYPE TRANSCRIPTIONAL REGULATOR ARCR"/>
    <property type="match status" value="1"/>
</dbReference>
<dbReference type="InterPro" id="IPR018490">
    <property type="entry name" value="cNMP-bd_dom_sf"/>
</dbReference>
<dbReference type="PROSITE" id="PS50949">
    <property type="entry name" value="HTH_GNTR"/>
    <property type="match status" value="1"/>
</dbReference>
<dbReference type="InterPro" id="IPR000595">
    <property type="entry name" value="cNMP-bd_dom"/>
</dbReference>
<dbReference type="CDD" id="cd00092">
    <property type="entry name" value="HTH_CRP"/>
    <property type="match status" value="1"/>
</dbReference>
<dbReference type="InterPro" id="IPR000524">
    <property type="entry name" value="Tscrpt_reg_HTH_GntR"/>
</dbReference>
<keyword evidence="1" id="KW-0805">Transcription regulation</keyword>
<feature type="domain" description="HTH gntR-type" evidence="5">
    <location>
        <begin position="133"/>
        <end position="205"/>
    </location>
</feature>
<reference evidence="7 8" key="1">
    <citation type="submission" date="2021-02" db="EMBL/GenBank/DDBJ databases">
        <title>Streptomyces spirodelae sp. nov., isolated from duckweed.</title>
        <authorList>
            <person name="Saimee Y."/>
            <person name="Duangmal K."/>
        </authorList>
    </citation>
    <scope>NUCLEOTIDE SEQUENCE [LARGE SCALE GENOMIC DNA]</scope>
    <source>
        <strain evidence="7 8">DSM 42105</strain>
    </source>
</reference>
<evidence type="ECO:0000259" key="6">
    <source>
        <dbReference type="PROSITE" id="PS51063"/>
    </source>
</evidence>
<dbReference type="InterPro" id="IPR014710">
    <property type="entry name" value="RmlC-like_jellyroll"/>
</dbReference>
<name>A0ABS3XYY7_9ACTN</name>